<sequence>MPPDSRRRIGWAWCQNGELFPHIHSVAIDTMASSKPSFSLPVVAAEDYRHAVPGEMWELRPVSITGPIEYRSSPRDDSAEAITRLAEISMQTPVDYPSVSDAILAGDHVAFAVDPNVPRVAEVLEGAIKVARACEAARVSIVLWPEASDACYQSLSQRFHNIPPDDEASDNAQTLPSTPDEMLINVSRHSPRDRRELRYVAADADAEAIYLARDLVDADFTIPIVAARAVDAIERLDKTGVFPMFADSSTVHRFQNTSSRETSEGSANEVGWLLGVQLLIMVSADAAGSVARILTGTPDAIRNELDTLHTEKGSDTNESETRPTSELVVAALDGDANVQTWPNVARAVIAASRHLEGDGTIVVWSRLTESPGPQWLKELSGNAERSPGQEDGDSEDELASALAVQHRDDFSDAADQTDEDEDADEPADADSQPGSGEYANWSMDRVLAKKLADLLSSYRVLLHSELSDVDVETLGMGVIASEEELRRLGAGFQGAGVLRAAQFHDGSVSRFDTPSA</sequence>
<keyword evidence="3" id="KW-1185">Reference proteome</keyword>
<dbReference type="EMBL" id="ANOH01000075">
    <property type="protein sequence ID" value="EMI57637.1"/>
    <property type="molecule type" value="Genomic_DNA"/>
</dbReference>
<evidence type="ECO:0000313" key="2">
    <source>
        <dbReference type="EMBL" id="EMI57637.1"/>
    </source>
</evidence>
<proteinExistence type="predicted"/>
<reference evidence="2 3" key="1">
    <citation type="journal article" date="2013" name="Mar. Genomics">
        <title>Expression of sulfatases in Rhodopirellula baltica and the diversity of sulfatases in the genus Rhodopirellula.</title>
        <authorList>
            <person name="Wegner C.E."/>
            <person name="Richter-Heitmann T."/>
            <person name="Klindworth A."/>
            <person name="Klockow C."/>
            <person name="Richter M."/>
            <person name="Achstetter T."/>
            <person name="Glockner F.O."/>
            <person name="Harder J."/>
        </authorList>
    </citation>
    <scope>NUCLEOTIDE SEQUENCE [LARGE SCALE GENOMIC DNA]</scope>
    <source>
        <strain evidence="2 3">SM41</strain>
    </source>
</reference>
<evidence type="ECO:0000256" key="1">
    <source>
        <dbReference type="SAM" id="MobiDB-lite"/>
    </source>
</evidence>
<comment type="caution">
    <text evidence="2">The sequence shown here is derived from an EMBL/GenBank/DDBJ whole genome shotgun (WGS) entry which is preliminary data.</text>
</comment>
<name>M5U852_9BACT</name>
<organism evidence="2 3">
    <name type="scientific">Rhodopirellula sallentina SM41</name>
    <dbReference type="NCBI Taxonomy" id="1263870"/>
    <lineage>
        <taxon>Bacteria</taxon>
        <taxon>Pseudomonadati</taxon>
        <taxon>Planctomycetota</taxon>
        <taxon>Planctomycetia</taxon>
        <taxon>Pirellulales</taxon>
        <taxon>Pirellulaceae</taxon>
        <taxon>Rhodopirellula</taxon>
    </lineage>
</organism>
<dbReference type="Proteomes" id="UP000011885">
    <property type="component" value="Unassembled WGS sequence"/>
</dbReference>
<gene>
    <name evidence="2" type="ORF">RSSM_00891</name>
</gene>
<accession>M5U852</accession>
<dbReference type="AlphaFoldDB" id="M5U852"/>
<feature type="compositionally biased region" description="Acidic residues" evidence="1">
    <location>
        <begin position="411"/>
        <end position="428"/>
    </location>
</feature>
<protein>
    <submittedName>
        <fullName evidence="2">Uncharacterized protein</fullName>
    </submittedName>
</protein>
<feature type="region of interest" description="Disordered" evidence="1">
    <location>
        <begin position="373"/>
        <end position="438"/>
    </location>
</feature>
<evidence type="ECO:0000313" key="3">
    <source>
        <dbReference type="Proteomes" id="UP000011885"/>
    </source>
</evidence>
<dbReference type="Gene3D" id="3.40.50.11440">
    <property type="match status" value="1"/>
</dbReference>
<dbReference type="PATRIC" id="fig|1263870.3.peg.973"/>